<gene>
    <name evidence="2" type="ORF">METZ01_LOCUS285453</name>
</gene>
<dbReference type="EMBL" id="UINC01085237">
    <property type="protein sequence ID" value="SVC32599.1"/>
    <property type="molecule type" value="Genomic_DNA"/>
</dbReference>
<reference evidence="2" key="1">
    <citation type="submission" date="2018-05" db="EMBL/GenBank/DDBJ databases">
        <authorList>
            <person name="Lanie J.A."/>
            <person name="Ng W.-L."/>
            <person name="Kazmierczak K.M."/>
            <person name="Andrzejewski T.M."/>
            <person name="Davidsen T.M."/>
            <person name="Wayne K.J."/>
            <person name="Tettelin H."/>
            <person name="Glass J.I."/>
            <person name="Rusch D."/>
            <person name="Podicherti R."/>
            <person name="Tsui H.-C.T."/>
            <person name="Winkler M.E."/>
        </authorList>
    </citation>
    <scope>NUCLEOTIDE SEQUENCE</scope>
</reference>
<proteinExistence type="predicted"/>
<dbReference type="AlphaFoldDB" id="A0A382L7J6"/>
<name>A0A382L7J6_9ZZZZ</name>
<sequence>MNSGIILIIVLIIIGFAITWSNQGQVKEVESQRSDSEKERDFLSKHDNRTASEVSEERDTLISTVESALADQPDHLAQIKSIINDWADMKIQSFQNRRSWVRNPDEPEA</sequence>
<evidence type="ECO:0000313" key="2">
    <source>
        <dbReference type="EMBL" id="SVC32599.1"/>
    </source>
</evidence>
<evidence type="ECO:0000256" key="1">
    <source>
        <dbReference type="SAM" id="MobiDB-lite"/>
    </source>
</evidence>
<protein>
    <submittedName>
        <fullName evidence="2">Uncharacterized protein</fullName>
    </submittedName>
</protein>
<accession>A0A382L7J6</accession>
<feature type="region of interest" description="Disordered" evidence="1">
    <location>
        <begin position="28"/>
        <end position="58"/>
    </location>
</feature>
<organism evidence="2">
    <name type="scientific">marine metagenome</name>
    <dbReference type="NCBI Taxonomy" id="408172"/>
    <lineage>
        <taxon>unclassified sequences</taxon>
        <taxon>metagenomes</taxon>
        <taxon>ecological metagenomes</taxon>
    </lineage>
</organism>